<protein>
    <submittedName>
        <fullName evidence="3">Uncharacterized protein</fullName>
    </submittedName>
</protein>
<feature type="compositionally biased region" description="Basic and acidic residues" evidence="2">
    <location>
        <begin position="145"/>
        <end position="154"/>
    </location>
</feature>
<reference evidence="4" key="2">
    <citation type="submission" date="2015-01" db="EMBL/GenBank/DDBJ databases">
        <title>Evolutionary Origins and Diversification of the Mycorrhizal Mutualists.</title>
        <authorList>
            <consortium name="DOE Joint Genome Institute"/>
            <consortium name="Mycorrhizal Genomics Consortium"/>
            <person name="Kohler A."/>
            <person name="Kuo A."/>
            <person name="Nagy L.G."/>
            <person name="Floudas D."/>
            <person name="Copeland A."/>
            <person name="Barry K.W."/>
            <person name="Cichocki N."/>
            <person name="Veneault-Fourrey C."/>
            <person name="LaButti K."/>
            <person name="Lindquist E.A."/>
            <person name="Lipzen A."/>
            <person name="Lundell T."/>
            <person name="Morin E."/>
            <person name="Murat C."/>
            <person name="Riley R."/>
            <person name="Ohm R."/>
            <person name="Sun H."/>
            <person name="Tunlid A."/>
            <person name="Henrissat B."/>
            <person name="Grigoriev I.V."/>
            <person name="Hibbett D.S."/>
            <person name="Martin F."/>
        </authorList>
    </citation>
    <scope>NUCLEOTIDE SEQUENCE [LARGE SCALE GENOMIC DNA]</scope>
    <source>
        <strain evidence="4">Marx 270</strain>
    </source>
</reference>
<sequence>MFYYTSFLQQEPPFWEEQAQLEAERAERERAEAERAVWEAEERRACEEEERCEAECKCKAEAKKSDGAGAGSSEAAEVKKVVMDPGTCYTWAKTICEFLIDSNKKWVTCMWCNQSKGKCQWPGDGKDTKVGPKAASKVDKGKKRKVDEETPEARPSKKKWVKLKSVKVLDIDKPEAGMSGVRKAVTRGFTGLKDKLKCLIDMAGLIANSLASLFKLHETTVENSGQIANMLEALLRKSYALVWQSPPWTQACLSLTLMSCMRRPIG</sequence>
<feature type="coiled-coil region" evidence="1">
    <location>
        <begin position="14"/>
        <end position="50"/>
    </location>
</feature>
<reference evidence="3 4" key="1">
    <citation type="submission" date="2014-04" db="EMBL/GenBank/DDBJ databases">
        <authorList>
            <consortium name="DOE Joint Genome Institute"/>
            <person name="Kuo A."/>
            <person name="Kohler A."/>
            <person name="Costa M.D."/>
            <person name="Nagy L.G."/>
            <person name="Floudas D."/>
            <person name="Copeland A."/>
            <person name="Barry K.W."/>
            <person name="Cichocki N."/>
            <person name="Veneault-Fourrey C."/>
            <person name="LaButti K."/>
            <person name="Lindquist E.A."/>
            <person name="Lipzen A."/>
            <person name="Lundell T."/>
            <person name="Morin E."/>
            <person name="Murat C."/>
            <person name="Sun H."/>
            <person name="Tunlid A."/>
            <person name="Henrissat B."/>
            <person name="Grigoriev I.V."/>
            <person name="Hibbett D.S."/>
            <person name="Martin F."/>
            <person name="Nordberg H.P."/>
            <person name="Cantor M.N."/>
            <person name="Hua S.X."/>
        </authorList>
    </citation>
    <scope>NUCLEOTIDE SEQUENCE [LARGE SCALE GENOMIC DNA]</scope>
    <source>
        <strain evidence="3 4">Marx 270</strain>
    </source>
</reference>
<gene>
    <name evidence="3" type="ORF">M404DRAFT_19888</name>
</gene>
<keyword evidence="4" id="KW-1185">Reference proteome</keyword>
<dbReference type="HOGENOM" id="CLU_048923_0_0_1"/>
<accession>A0A0C3PE36</accession>
<keyword evidence="1" id="KW-0175">Coiled coil</keyword>
<dbReference type="EMBL" id="KN831948">
    <property type="protein sequence ID" value="KIO12065.1"/>
    <property type="molecule type" value="Genomic_DNA"/>
</dbReference>
<proteinExistence type="predicted"/>
<dbReference type="InParanoid" id="A0A0C3PE36"/>
<evidence type="ECO:0000313" key="4">
    <source>
        <dbReference type="Proteomes" id="UP000054217"/>
    </source>
</evidence>
<dbReference type="AlphaFoldDB" id="A0A0C3PE36"/>
<evidence type="ECO:0000313" key="3">
    <source>
        <dbReference type="EMBL" id="KIO12065.1"/>
    </source>
</evidence>
<feature type="region of interest" description="Disordered" evidence="2">
    <location>
        <begin position="123"/>
        <end position="154"/>
    </location>
</feature>
<name>A0A0C3PE36_PISTI</name>
<dbReference type="STRING" id="870435.A0A0C3PE36"/>
<dbReference type="Proteomes" id="UP000054217">
    <property type="component" value="Unassembled WGS sequence"/>
</dbReference>
<evidence type="ECO:0000256" key="1">
    <source>
        <dbReference type="SAM" id="Coils"/>
    </source>
</evidence>
<evidence type="ECO:0000256" key="2">
    <source>
        <dbReference type="SAM" id="MobiDB-lite"/>
    </source>
</evidence>
<organism evidence="3 4">
    <name type="scientific">Pisolithus tinctorius Marx 270</name>
    <dbReference type="NCBI Taxonomy" id="870435"/>
    <lineage>
        <taxon>Eukaryota</taxon>
        <taxon>Fungi</taxon>
        <taxon>Dikarya</taxon>
        <taxon>Basidiomycota</taxon>
        <taxon>Agaricomycotina</taxon>
        <taxon>Agaricomycetes</taxon>
        <taxon>Agaricomycetidae</taxon>
        <taxon>Boletales</taxon>
        <taxon>Sclerodermatineae</taxon>
        <taxon>Pisolithaceae</taxon>
        <taxon>Pisolithus</taxon>
    </lineage>
</organism>